<proteinExistence type="predicted"/>
<name>A0A1S1LYN0_MYCCH</name>
<evidence type="ECO:0000313" key="1">
    <source>
        <dbReference type="EMBL" id="OHU75748.1"/>
    </source>
</evidence>
<dbReference type="EMBL" id="MLIS01000150">
    <property type="protein sequence ID" value="OHU75748.1"/>
    <property type="molecule type" value="Genomic_DNA"/>
</dbReference>
<gene>
    <name evidence="1" type="ORF">BKG84_27030</name>
</gene>
<organism evidence="1 2">
    <name type="scientific">Mycobacteroides chelonae</name>
    <name type="common">Mycobacterium chelonae</name>
    <dbReference type="NCBI Taxonomy" id="1774"/>
    <lineage>
        <taxon>Bacteria</taxon>
        <taxon>Bacillati</taxon>
        <taxon>Actinomycetota</taxon>
        <taxon>Actinomycetes</taxon>
        <taxon>Mycobacteriales</taxon>
        <taxon>Mycobacteriaceae</taxon>
        <taxon>Mycobacteroides</taxon>
    </lineage>
</organism>
<accession>A0A1S1LYN0</accession>
<dbReference type="Proteomes" id="UP000179441">
    <property type="component" value="Unassembled WGS sequence"/>
</dbReference>
<reference evidence="1 2" key="1">
    <citation type="submission" date="2016-10" db="EMBL/GenBank/DDBJ databases">
        <title>Evaluation of Human, Veterinary and Environmental Mycobacterium chelonae Isolates by Core Genome Phylogenomic Analysis, Targeted Gene Comparison, and Anti-microbial Susceptibility Patterns: A Tale of Mistaken Identities.</title>
        <authorList>
            <person name="Fogelson S.B."/>
            <person name="Camus A.C."/>
            <person name="Lorenz W."/>
            <person name="Vasireddy R."/>
            <person name="Vasireddy S."/>
            <person name="Smith T."/>
            <person name="Brown-Elliott B.A."/>
            <person name="Wallace R.J.Jr."/>
            <person name="Hasan N.A."/>
            <person name="Reischl U."/>
            <person name="Sanchez S."/>
        </authorList>
    </citation>
    <scope>NUCLEOTIDE SEQUENCE [LARGE SCALE GENOMIC DNA]</scope>
    <source>
        <strain evidence="1 2">15518</strain>
    </source>
</reference>
<protein>
    <submittedName>
        <fullName evidence="1">Uncharacterized protein</fullName>
    </submittedName>
</protein>
<dbReference type="Gene3D" id="1.10.150.430">
    <property type="entry name" value="DUF3349, helical bundle"/>
    <property type="match status" value="1"/>
</dbReference>
<evidence type="ECO:0000313" key="2">
    <source>
        <dbReference type="Proteomes" id="UP000179441"/>
    </source>
</evidence>
<dbReference type="RefSeq" id="WP_070915943.1">
    <property type="nucleotide sequence ID" value="NZ_JAAOOS010000002.1"/>
</dbReference>
<keyword evidence="2" id="KW-1185">Reference proteome</keyword>
<comment type="caution">
    <text evidence="1">The sequence shown here is derived from an EMBL/GenBank/DDBJ whole genome shotgun (WGS) entry which is preliminary data.</text>
</comment>
<sequence length="119" mass="12524">MITWTRAAHAAGHLLASAPHEGQPSHRHWLRRAAGAAAAWVRGGYDQDAPRLGFSPLIALNGPVSLTGGQLDQVVRNFRTCGNTHPDPVDVRVAICTVTGTLPSPSQVAAVLHALGEQP</sequence>
<dbReference type="AlphaFoldDB" id="A0A1S1LYN0"/>
<dbReference type="InterPro" id="IPR044918">
    <property type="entry name" value="DUF3349_helical"/>
</dbReference>